<dbReference type="InterPro" id="IPR012165">
    <property type="entry name" value="Cyt_c3_hydrogenase_gsu"/>
</dbReference>
<dbReference type="GO" id="GO:0050660">
    <property type="term" value="F:flavin adenine dinucleotide binding"/>
    <property type="evidence" value="ECO:0007669"/>
    <property type="project" value="InterPro"/>
</dbReference>
<dbReference type="GO" id="GO:0006221">
    <property type="term" value="P:pyrimidine nucleotide biosynthetic process"/>
    <property type="evidence" value="ECO:0007669"/>
    <property type="project" value="InterPro"/>
</dbReference>
<dbReference type="GO" id="GO:0016491">
    <property type="term" value="F:oxidoreductase activity"/>
    <property type="evidence" value="ECO:0007669"/>
    <property type="project" value="InterPro"/>
</dbReference>
<protein>
    <submittedName>
        <fullName evidence="2">Dihydroorotate dehydrogenase B (NAD(+)), electron transfer subunit</fullName>
    </submittedName>
</protein>
<reference evidence="2" key="1">
    <citation type="submission" date="2019-08" db="EMBL/GenBank/DDBJ databases">
        <authorList>
            <person name="Kucharzyk K."/>
            <person name="Murdoch R.W."/>
            <person name="Higgins S."/>
            <person name="Loffler F."/>
        </authorList>
    </citation>
    <scope>NUCLEOTIDE SEQUENCE</scope>
</reference>
<sequence length="288" mass="31595">MYKIVEKRLLTPSIFMMKVEAPRVAKSAKPGQFIIIRMDEKGERVPLTVCDTDPAKGTVTIVVQTMGCTTKDMANYEVGQSFYDFVGPLGMPSELLHEDMEELKNKNIIFIAGGVGTAPVYPQVKWLHEQGIKADVIMGYKTKDMVILEEEMTAVAGNAYVTTDDGSHGFKGLVTEKLKDLVNNQGKKYDLVIAIGPMIMMKFVCKLTEELGIKTIVSLNPIMVDGTGMCGACRITVGGETKFACVDGPEFDGHKVNFDEALKRLSMYKDEEVNKDTMKPGCGRGGNA</sequence>
<evidence type="ECO:0000259" key="1">
    <source>
        <dbReference type="PROSITE" id="PS51384"/>
    </source>
</evidence>
<dbReference type="PIRSF" id="PIRSF006816">
    <property type="entry name" value="Cyc3_hyd_g"/>
    <property type="match status" value="1"/>
</dbReference>
<dbReference type="PANTHER" id="PTHR43513">
    <property type="entry name" value="DIHYDROOROTATE DEHYDROGENASE B (NAD(+)), ELECTRON TRANSFER SUBUNIT"/>
    <property type="match status" value="1"/>
</dbReference>
<dbReference type="InterPro" id="IPR039261">
    <property type="entry name" value="FNR_nucleotide-bd"/>
</dbReference>
<feature type="domain" description="FAD-binding FR-type" evidence="1">
    <location>
        <begin position="1"/>
        <end position="95"/>
    </location>
</feature>
<dbReference type="EMBL" id="VSSQ01005340">
    <property type="protein sequence ID" value="MPM28760.1"/>
    <property type="molecule type" value="Genomic_DNA"/>
</dbReference>
<dbReference type="InterPro" id="IPR019480">
    <property type="entry name" value="Dihydroorotate_DH_Fe-S-bd"/>
</dbReference>
<dbReference type="CDD" id="cd06219">
    <property type="entry name" value="DHOD_e_trans_like1"/>
    <property type="match status" value="1"/>
</dbReference>
<dbReference type="InterPro" id="IPR017927">
    <property type="entry name" value="FAD-bd_FR_type"/>
</dbReference>
<comment type="caution">
    <text evidence="2">The sequence shown here is derived from an EMBL/GenBank/DDBJ whole genome shotgun (WGS) entry which is preliminary data.</text>
</comment>
<accession>A0A644YK51</accession>
<dbReference type="InterPro" id="IPR001433">
    <property type="entry name" value="OxRdtase_FAD/NAD-bd"/>
</dbReference>
<dbReference type="Pfam" id="PF10418">
    <property type="entry name" value="DHODB_Fe-S_bind"/>
    <property type="match status" value="1"/>
</dbReference>
<dbReference type="Gene3D" id="3.40.50.80">
    <property type="entry name" value="Nucleotide-binding domain of ferredoxin-NADP reductase (FNR) module"/>
    <property type="match status" value="1"/>
</dbReference>
<gene>
    <name evidence="2" type="ORF">SDC9_75288</name>
</gene>
<evidence type="ECO:0000313" key="2">
    <source>
        <dbReference type="EMBL" id="MPM28760.1"/>
    </source>
</evidence>
<name>A0A644YK51_9ZZZZ</name>
<dbReference type="InterPro" id="IPR017938">
    <property type="entry name" value="Riboflavin_synthase-like_b-brl"/>
</dbReference>
<proteinExistence type="predicted"/>
<organism evidence="2">
    <name type="scientific">bioreactor metagenome</name>
    <dbReference type="NCBI Taxonomy" id="1076179"/>
    <lineage>
        <taxon>unclassified sequences</taxon>
        <taxon>metagenomes</taxon>
        <taxon>ecological metagenomes</taxon>
    </lineage>
</organism>
<dbReference type="PROSITE" id="PS51384">
    <property type="entry name" value="FAD_FR"/>
    <property type="match status" value="1"/>
</dbReference>
<dbReference type="GO" id="GO:0051537">
    <property type="term" value="F:2 iron, 2 sulfur cluster binding"/>
    <property type="evidence" value="ECO:0007669"/>
    <property type="project" value="InterPro"/>
</dbReference>
<dbReference type="Pfam" id="PF00175">
    <property type="entry name" value="NAD_binding_1"/>
    <property type="match status" value="1"/>
</dbReference>
<dbReference type="SUPFAM" id="SSF52343">
    <property type="entry name" value="Ferredoxin reductase-like, C-terminal NADP-linked domain"/>
    <property type="match status" value="1"/>
</dbReference>
<dbReference type="AlphaFoldDB" id="A0A644YK51"/>
<dbReference type="SUPFAM" id="SSF63380">
    <property type="entry name" value="Riboflavin synthase domain-like"/>
    <property type="match status" value="1"/>
</dbReference>
<dbReference type="NCBIfam" id="NF004862">
    <property type="entry name" value="PRK06222.1"/>
    <property type="match status" value="1"/>
</dbReference>
<dbReference type="PANTHER" id="PTHR43513:SF3">
    <property type="entry name" value="DIHYDROOROTATE DEHYDROGENASE B (NAD(+)), ELECTRON TRANSFER SUBUNIT-RELATED"/>
    <property type="match status" value="1"/>
</dbReference>
<dbReference type="Gene3D" id="2.40.30.10">
    <property type="entry name" value="Translation factors"/>
    <property type="match status" value="1"/>
</dbReference>
<dbReference type="InterPro" id="IPR050353">
    <property type="entry name" value="PyrK_electron_transfer"/>
</dbReference>